<sequence length="113" mass="11280">MSDWSIQPAEVNTVLVNVADHIGDEEGTGGLIGEGVSLGEALQEMDTAAGSVPISVALGEFAAHYFGLFGDAVGLSVSAVSGAAEATGHYVDGDLEMAAEAQATASTIPDSVN</sequence>
<accession>A0ABY5CZV2</accession>
<dbReference type="RefSeq" id="WP_254417047.1">
    <property type="nucleotide sequence ID" value="NZ_BAAAJB010000069.1"/>
</dbReference>
<dbReference type="EMBL" id="CP099837">
    <property type="protein sequence ID" value="USY17477.1"/>
    <property type="molecule type" value="Genomic_DNA"/>
</dbReference>
<organism evidence="1 2">
    <name type="scientific">Nocardiopsis exhalans</name>
    <dbReference type="NCBI Taxonomy" id="163604"/>
    <lineage>
        <taxon>Bacteria</taxon>
        <taxon>Bacillati</taxon>
        <taxon>Actinomycetota</taxon>
        <taxon>Actinomycetes</taxon>
        <taxon>Streptosporangiales</taxon>
        <taxon>Nocardiopsidaceae</taxon>
        <taxon>Nocardiopsis</taxon>
    </lineage>
</organism>
<keyword evidence="2" id="KW-1185">Reference proteome</keyword>
<evidence type="ECO:0000313" key="1">
    <source>
        <dbReference type="EMBL" id="USY17477.1"/>
    </source>
</evidence>
<evidence type="ECO:0000313" key="2">
    <source>
        <dbReference type="Proteomes" id="UP001055940"/>
    </source>
</evidence>
<dbReference type="Proteomes" id="UP001055940">
    <property type="component" value="Chromosome"/>
</dbReference>
<dbReference type="InterPro" id="IPR045436">
    <property type="entry name" value="DUF6507"/>
</dbReference>
<name>A0ABY5CZV2_9ACTN</name>
<gene>
    <name evidence="1" type="ORF">NE857_19245</name>
</gene>
<protein>
    <submittedName>
        <fullName evidence="1">DUF6507 family protein</fullName>
    </submittedName>
</protein>
<reference evidence="1" key="1">
    <citation type="submission" date="2022-06" db="EMBL/GenBank/DDBJ databases">
        <authorList>
            <person name="Ping M."/>
        </authorList>
    </citation>
    <scope>NUCLEOTIDE SEQUENCE</scope>
    <source>
        <strain evidence="1">JCM11759T</strain>
    </source>
</reference>
<proteinExistence type="predicted"/>
<dbReference type="Pfam" id="PF20117">
    <property type="entry name" value="DUF6507"/>
    <property type="match status" value="1"/>
</dbReference>